<dbReference type="GO" id="GO:0004519">
    <property type="term" value="F:endonuclease activity"/>
    <property type="evidence" value="ECO:0007669"/>
    <property type="project" value="UniProtKB-KW"/>
</dbReference>
<organism evidence="2 4">
    <name type="scientific">Legionella moravica</name>
    <dbReference type="NCBI Taxonomy" id="39962"/>
    <lineage>
        <taxon>Bacteria</taxon>
        <taxon>Pseudomonadati</taxon>
        <taxon>Pseudomonadota</taxon>
        <taxon>Gammaproteobacteria</taxon>
        <taxon>Legionellales</taxon>
        <taxon>Legionellaceae</taxon>
        <taxon>Legionella</taxon>
    </lineage>
</organism>
<dbReference type="RefSeq" id="WP_028384411.1">
    <property type="nucleotide sequence ID" value="NZ_CAAAJG010000001.1"/>
</dbReference>
<keyword evidence="2" id="KW-0378">Hydrolase</keyword>
<dbReference type="EMBL" id="LNYN01000020">
    <property type="protein sequence ID" value="KTD34110.1"/>
    <property type="molecule type" value="Genomic_DNA"/>
</dbReference>
<sequence>MNKYLVMLFMIMGLTACSERGENYYRSNPKELQMAIKSCPNKQPEGLTCEQIGQLGSRMNSLAYQLQLNPQAFGNKILALQQTIAKQKLELNDAGTNSELKISLEQNEHDLADYLAVVKWLESPES</sequence>
<evidence type="ECO:0000313" key="1">
    <source>
        <dbReference type="EMBL" id="KTD34110.1"/>
    </source>
</evidence>
<proteinExistence type="predicted"/>
<evidence type="ECO:0000313" key="2">
    <source>
        <dbReference type="EMBL" id="STX63014.1"/>
    </source>
</evidence>
<evidence type="ECO:0000313" key="3">
    <source>
        <dbReference type="Proteomes" id="UP000054985"/>
    </source>
</evidence>
<dbReference type="OrthoDB" id="5647842at2"/>
<dbReference type="Proteomes" id="UP000254040">
    <property type="component" value="Unassembled WGS sequence"/>
</dbReference>
<gene>
    <name evidence="1" type="ORF">Lmor_1507</name>
    <name evidence="2" type="ORF">NCTC12239_01954</name>
</gene>
<dbReference type="Proteomes" id="UP000054985">
    <property type="component" value="Unassembled WGS sequence"/>
</dbReference>
<evidence type="ECO:0000313" key="4">
    <source>
        <dbReference type="Proteomes" id="UP000254040"/>
    </source>
</evidence>
<reference evidence="2 4" key="2">
    <citation type="submission" date="2018-06" db="EMBL/GenBank/DDBJ databases">
        <authorList>
            <consortium name="Pathogen Informatics"/>
            <person name="Doyle S."/>
        </authorList>
    </citation>
    <scope>NUCLEOTIDE SEQUENCE [LARGE SCALE GENOMIC DNA]</scope>
    <source>
        <strain evidence="2 4">NCTC12239</strain>
    </source>
</reference>
<keyword evidence="3" id="KW-1185">Reference proteome</keyword>
<dbReference type="STRING" id="39962.Lmor_1507"/>
<keyword evidence="2" id="KW-0255">Endonuclease</keyword>
<dbReference type="AlphaFoldDB" id="A0A378JWR4"/>
<protein>
    <submittedName>
        <fullName evidence="2">Secreted endonuclease</fullName>
    </submittedName>
</protein>
<dbReference type="PROSITE" id="PS51257">
    <property type="entry name" value="PROKAR_LIPOPROTEIN"/>
    <property type="match status" value="1"/>
</dbReference>
<accession>A0A378JWR4</accession>
<reference evidence="1 3" key="1">
    <citation type="submission" date="2015-11" db="EMBL/GenBank/DDBJ databases">
        <title>Genomic analysis of 38 Legionella species identifies large and diverse effector repertoires.</title>
        <authorList>
            <person name="Burstein D."/>
            <person name="Amaro F."/>
            <person name="Zusman T."/>
            <person name="Lifshitz Z."/>
            <person name="Cohen O."/>
            <person name="Gilbert J.A."/>
            <person name="Pupko T."/>
            <person name="Shuman H.A."/>
            <person name="Segal G."/>
        </authorList>
    </citation>
    <scope>NUCLEOTIDE SEQUENCE [LARGE SCALE GENOMIC DNA]</scope>
    <source>
        <strain evidence="1 3">ATCC 43877</strain>
    </source>
</reference>
<keyword evidence="2" id="KW-0540">Nuclease</keyword>
<dbReference type="EMBL" id="UGOG01000001">
    <property type="protein sequence ID" value="STX63014.1"/>
    <property type="molecule type" value="Genomic_DNA"/>
</dbReference>
<name>A0A378JWR4_9GAMM</name>